<evidence type="ECO:0000256" key="6">
    <source>
        <dbReference type="ARBA" id="ARBA00022777"/>
    </source>
</evidence>
<dbReference type="EC" id="2.7.10.1" evidence="2"/>
<keyword evidence="8" id="KW-0829">Tyrosine-protein kinase</keyword>
<name>A0ABD3B6S0_9LAMI</name>
<accession>A0ABD3B6S0</accession>
<protein>
    <recommendedName>
        <fullName evidence="2">receptor protein-tyrosine kinase</fullName>
        <ecNumber evidence="2">2.7.10.1</ecNumber>
    </recommendedName>
</protein>
<dbReference type="InterPro" id="IPR001824">
    <property type="entry name" value="Tyr_kinase_rcpt_3_CS"/>
</dbReference>
<evidence type="ECO:0000256" key="3">
    <source>
        <dbReference type="ARBA" id="ARBA00022553"/>
    </source>
</evidence>
<evidence type="ECO:0000256" key="10">
    <source>
        <dbReference type="PROSITE-ProRule" id="PRU10141"/>
    </source>
</evidence>
<dbReference type="Proteomes" id="UP001632038">
    <property type="component" value="Unassembled WGS sequence"/>
</dbReference>
<keyword evidence="5 9" id="KW-0547">Nucleotide-binding</keyword>
<feature type="binding site" evidence="9">
    <location>
        <position position="162"/>
    </location>
    <ligand>
        <name>ATP</name>
        <dbReference type="ChEBI" id="CHEBI:30616"/>
    </ligand>
</feature>
<feature type="compositionally biased region" description="Basic and acidic residues" evidence="11">
    <location>
        <begin position="262"/>
        <end position="276"/>
    </location>
</feature>
<dbReference type="InterPro" id="IPR011009">
    <property type="entry name" value="Kinase-like_dom_sf"/>
</dbReference>
<dbReference type="GO" id="GO:0016020">
    <property type="term" value="C:membrane"/>
    <property type="evidence" value="ECO:0007669"/>
    <property type="project" value="UniProtKB-SubCell"/>
</dbReference>
<dbReference type="InterPro" id="IPR017441">
    <property type="entry name" value="Protein_kinase_ATP_BS"/>
</dbReference>
<proteinExistence type="predicted"/>
<keyword evidence="7 9" id="KW-0067">ATP-binding</keyword>
<feature type="domain" description="Protein kinase" evidence="13">
    <location>
        <begin position="128"/>
        <end position="282"/>
    </location>
</feature>
<evidence type="ECO:0000256" key="11">
    <source>
        <dbReference type="SAM" id="MobiDB-lite"/>
    </source>
</evidence>
<evidence type="ECO:0000256" key="5">
    <source>
        <dbReference type="ARBA" id="ARBA00022741"/>
    </source>
</evidence>
<dbReference type="AlphaFoldDB" id="A0ABD3B6S0"/>
<comment type="subcellular location">
    <subcellularLocation>
        <location evidence="1">Membrane</location>
        <topology evidence="1">Single-pass membrane protein</topology>
    </subcellularLocation>
</comment>
<dbReference type="PIRSF" id="PIRSF000615">
    <property type="entry name" value="TyrPK_CSF1-R"/>
    <property type="match status" value="1"/>
</dbReference>
<evidence type="ECO:0000256" key="2">
    <source>
        <dbReference type="ARBA" id="ARBA00011902"/>
    </source>
</evidence>
<dbReference type="InterPro" id="IPR001245">
    <property type="entry name" value="Ser-Thr/Tyr_kinase_cat_dom"/>
</dbReference>
<evidence type="ECO:0000313" key="14">
    <source>
        <dbReference type="EMBL" id="KAL3613032.1"/>
    </source>
</evidence>
<feature type="transmembrane region" description="Helical" evidence="12">
    <location>
        <begin position="37"/>
        <end position="59"/>
    </location>
</feature>
<dbReference type="PANTHER" id="PTHR24416">
    <property type="entry name" value="TYROSINE-PROTEIN KINASE RECEPTOR"/>
    <property type="match status" value="1"/>
</dbReference>
<dbReference type="Gene3D" id="3.30.200.20">
    <property type="entry name" value="Phosphorylase Kinase, domain 1"/>
    <property type="match status" value="1"/>
</dbReference>
<dbReference type="GO" id="GO:0005524">
    <property type="term" value="F:ATP binding"/>
    <property type="evidence" value="ECO:0007669"/>
    <property type="project" value="UniProtKB-UniRule"/>
</dbReference>
<dbReference type="EMBL" id="JAVIJP010000398">
    <property type="protein sequence ID" value="KAL3613032.1"/>
    <property type="molecule type" value="Genomic_DNA"/>
</dbReference>
<keyword evidence="6" id="KW-0418">Kinase</keyword>
<keyword evidence="12" id="KW-1133">Transmembrane helix</keyword>
<sequence>MQVDYAGVYECRVQSRDNLQIKSFELIVNDQTTQRNLVIISSLVGILAALFLLVLYLTWKYRREKRFRKELAAAGLLYFKEGVTKSINPELGIDEQAELLPYDEAFEFPPEKLTLEPIIDGVNNTLFVMCSKQLGAGAFGVVYKAEARGIINAEETTTVAVKMVKKTADNMYIKALASELKIMVHLGKHINIVNLLGACTKNVGKRELIVIVEYCKFGNIHNYLQKHRQVFIDQLNDNPDKEKGKVNRGYSCSSGNNYPPAKLDKYGKHPSTKEGHGVLQDY</sequence>
<dbReference type="FunFam" id="3.30.200.20:FF:000384">
    <property type="entry name" value="Receptor protein-tyrosine kinase"/>
    <property type="match status" value="1"/>
</dbReference>
<keyword evidence="4" id="KW-0808">Transferase</keyword>
<evidence type="ECO:0000313" key="15">
    <source>
        <dbReference type="Proteomes" id="UP001632038"/>
    </source>
</evidence>
<keyword evidence="15" id="KW-1185">Reference proteome</keyword>
<feature type="binding site" evidence="10">
    <location>
        <position position="166"/>
    </location>
    <ligand>
        <name>ATP</name>
        <dbReference type="ChEBI" id="CHEBI:30616"/>
    </ligand>
</feature>
<feature type="region of interest" description="Disordered" evidence="11">
    <location>
        <begin position="236"/>
        <end position="282"/>
    </location>
</feature>
<comment type="caution">
    <text evidence="14">The sequence shown here is derived from an EMBL/GenBank/DDBJ whole genome shotgun (WGS) entry which is preliminary data.</text>
</comment>
<dbReference type="PROSITE" id="PS00240">
    <property type="entry name" value="RECEPTOR_TYR_KIN_III"/>
    <property type="match status" value="1"/>
</dbReference>
<gene>
    <name evidence="14" type="ORF">CASFOL_043129</name>
</gene>
<keyword evidence="3" id="KW-0597">Phosphoprotein</keyword>
<feature type="binding site" evidence="9">
    <location>
        <begin position="135"/>
        <end position="142"/>
    </location>
    <ligand>
        <name>ATP</name>
        <dbReference type="ChEBI" id="CHEBI:30616"/>
    </ligand>
</feature>
<evidence type="ECO:0000256" key="1">
    <source>
        <dbReference type="ARBA" id="ARBA00004167"/>
    </source>
</evidence>
<dbReference type="GO" id="GO:0004714">
    <property type="term" value="F:transmembrane receptor protein tyrosine kinase activity"/>
    <property type="evidence" value="ECO:0007669"/>
    <property type="project" value="UniProtKB-EC"/>
</dbReference>
<keyword evidence="12" id="KW-0812">Transmembrane</keyword>
<dbReference type="PROSITE" id="PS00107">
    <property type="entry name" value="PROTEIN_KINASE_ATP"/>
    <property type="match status" value="1"/>
</dbReference>
<dbReference type="Pfam" id="PF07714">
    <property type="entry name" value="PK_Tyr_Ser-Thr"/>
    <property type="match status" value="1"/>
</dbReference>
<dbReference type="InterPro" id="IPR000719">
    <property type="entry name" value="Prot_kinase_dom"/>
</dbReference>
<dbReference type="PANTHER" id="PTHR24416:SF600">
    <property type="entry name" value="PDGF- AND VEGF-RECEPTOR RELATED, ISOFORM J"/>
    <property type="match status" value="1"/>
</dbReference>
<reference evidence="15" key="1">
    <citation type="journal article" date="2024" name="IScience">
        <title>Strigolactones Initiate the Formation of Haustorium-like Structures in Castilleja.</title>
        <authorList>
            <person name="Buerger M."/>
            <person name="Peterson D."/>
            <person name="Chory J."/>
        </authorList>
    </citation>
    <scope>NUCLEOTIDE SEQUENCE [LARGE SCALE GENOMIC DNA]</scope>
</reference>
<organism evidence="14 15">
    <name type="scientific">Castilleja foliolosa</name>
    <dbReference type="NCBI Taxonomy" id="1961234"/>
    <lineage>
        <taxon>Eukaryota</taxon>
        <taxon>Viridiplantae</taxon>
        <taxon>Streptophyta</taxon>
        <taxon>Embryophyta</taxon>
        <taxon>Tracheophyta</taxon>
        <taxon>Spermatophyta</taxon>
        <taxon>Magnoliopsida</taxon>
        <taxon>eudicotyledons</taxon>
        <taxon>Gunneridae</taxon>
        <taxon>Pentapetalae</taxon>
        <taxon>asterids</taxon>
        <taxon>lamiids</taxon>
        <taxon>Lamiales</taxon>
        <taxon>Orobanchaceae</taxon>
        <taxon>Pedicularideae</taxon>
        <taxon>Castillejinae</taxon>
        <taxon>Castilleja</taxon>
    </lineage>
</organism>
<dbReference type="InterPro" id="IPR020635">
    <property type="entry name" value="Tyr_kinase_cat_dom"/>
</dbReference>
<evidence type="ECO:0000256" key="8">
    <source>
        <dbReference type="ARBA" id="ARBA00023137"/>
    </source>
</evidence>
<dbReference type="SUPFAM" id="SSF56112">
    <property type="entry name" value="Protein kinase-like (PK-like)"/>
    <property type="match status" value="1"/>
</dbReference>
<evidence type="ECO:0000259" key="13">
    <source>
        <dbReference type="PROSITE" id="PS50011"/>
    </source>
</evidence>
<dbReference type="SMART" id="SM00219">
    <property type="entry name" value="TyrKc"/>
    <property type="match status" value="1"/>
</dbReference>
<evidence type="ECO:0000256" key="9">
    <source>
        <dbReference type="PIRSR" id="PIRSR000615-2"/>
    </source>
</evidence>
<evidence type="ECO:0000256" key="4">
    <source>
        <dbReference type="ARBA" id="ARBA00022679"/>
    </source>
</evidence>
<dbReference type="InterPro" id="IPR050122">
    <property type="entry name" value="RTK"/>
</dbReference>
<keyword evidence="12" id="KW-0472">Membrane</keyword>
<evidence type="ECO:0000256" key="12">
    <source>
        <dbReference type="SAM" id="Phobius"/>
    </source>
</evidence>
<dbReference type="PROSITE" id="PS50011">
    <property type="entry name" value="PROTEIN_KINASE_DOM"/>
    <property type="match status" value="1"/>
</dbReference>
<evidence type="ECO:0000256" key="7">
    <source>
        <dbReference type="ARBA" id="ARBA00022840"/>
    </source>
</evidence>